<dbReference type="EMBL" id="CP062175">
    <property type="protein sequence ID" value="WXK37844.1"/>
    <property type="molecule type" value="Genomic_DNA"/>
</dbReference>
<evidence type="ECO:0000313" key="2">
    <source>
        <dbReference type="Proteomes" id="UP001493153"/>
    </source>
</evidence>
<accession>A0ABZ2PZH0</accession>
<keyword evidence="2" id="KW-1185">Reference proteome</keyword>
<protein>
    <submittedName>
        <fullName evidence="1">Uncharacterized protein</fullName>
    </submittedName>
</protein>
<geneLocation type="plasmid" evidence="1 2">
    <name>megaplasmid</name>
</geneLocation>
<sequence length="60" mass="6716">MQFVIFNLPADLSEEALRDRLAPIGARLVEIIRDNVERARAIIEVAHMAMASHALALNFD</sequence>
<dbReference type="RefSeq" id="WP_013428303.1">
    <property type="nucleotide sequence ID" value="NZ_CP062172.1"/>
</dbReference>
<proteinExistence type="predicted"/>
<name>A0ABZ2PZH0_9BURK</name>
<reference evidence="1 2" key="1">
    <citation type="submission" date="2020-09" db="EMBL/GenBank/DDBJ databases">
        <title>Genome sequences of Mycetohabitans spp.</title>
        <authorList>
            <person name="Carter M.E."/>
            <person name="Carpenter S.C.D."/>
            <person name="Bogdanove A.J."/>
        </authorList>
    </citation>
    <scope>NUCLEOTIDE SEQUENCE [LARGE SCALE GENOMIC DNA]</scope>
    <source>
        <strain evidence="1 2">B12</strain>
        <plasmid evidence="1 2">megaplasmid</plasmid>
    </source>
</reference>
<evidence type="ECO:0000313" key="1">
    <source>
        <dbReference type="EMBL" id="WXK37844.1"/>
    </source>
</evidence>
<organism evidence="1 2">
    <name type="scientific">Mycetohabitans rhizoxinica</name>
    <dbReference type="NCBI Taxonomy" id="412963"/>
    <lineage>
        <taxon>Bacteria</taxon>
        <taxon>Pseudomonadati</taxon>
        <taxon>Pseudomonadota</taxon>
        <taxon>Betaproteobacteria</taxon>
        <taxon>Burkholderiales</taxon>
        <taxon>Burkholderiaceae</taxon>
        <taxon>Mycetohabitans</taxon>
    </lineage>
</organism>
<gene>
    <name evidence="1" type="ORF">IHE29_00335</name>
</gene>
<keyword evidence="1" id="KW-0614">Plasmid</keyword>
<dbReference type="Proteomes" id="UP001493153">
    <property type="component" value="Plasmid megaplasmid"/>
</dbReference>